<dbReference type="PANTHER" id="PTHR30040:SF2">
    <property type="entry name" value="FAD:PROTEIN FMN TRANSFERASE"/>
    <property type="match status" value="1"/>
</dbReference>
<evidence type="ECO:0000256" key="3">
    <source>
        <dbReference type="ARBA" id="ARBA00016337"/>
    </source>
</evidence>
<evidence type="ECO:0000256" key="5">
    <source>
        <dbReference type="ARBA" id="ARBA00022679"/>
    </source>
</evidence>
<comment type="caution">
    <text evidence="13">The sequence shown here is derived from an EMBL/GenBank/DDBJ whole genome shotgun (WGS) entry which is preliminary data.</text>
</comment>
<dbReference type="SUPFAM" id="SSF143631">
    <property type="entry name" value="ApbE-like"/>
    <property type="match status" value="1"/>
</dbReference>
<evidence type="ECO:0000256" key="7">
    <source>
        <dbReference type="ARBA" id="ARBA00022827"/>
    </source>
</evidence>
<dbReference type="InterPro" id="IPR024932">
    <property type="entry name" value="ApbE"/>
</dbReference>
<dbReference type="Pfam" id="PF02424">
    <property type="entry name" value="ApbE"/>
    <property type="match status" value="1"/>
</dbReference>
<dbReference type="PIRSF" id="PIRSF006268">
    <property type="entry name" value="ApbE"/>
    <property type="match status" value="1"/>
</dbReference>
<reference evidence="14" key="1">
    <citation type="journal article" date="2019" name="Int. J. Syst. Evol. Microbiol.">
        <title>The Global Catalogue of Microorganisms (GCM) 10K type strain sequencing project: providing services to taxonomists for standard genome sequencing and annotation.</title>
        <authorList>
            <consortium name="The Broad Institute Genomics Platform"/>
            <consortium name="The Broad Institute Genome Sequencing Center for Infectious Disease"/>
            <person name="Wu L."/>
            <person name="Ma J."/>
        </authorList>
    </citation>
    <scope>NUCLEOTIDE SEQUENCE [LARGE SCALE GENOMIC DNA]</scope>
    <source>
        <strain evidence="14">CCUG 60022</strain>
    </source>
</reference>
<dbReference type="Gene3D" id="3.10.520.10">
    <property type="entry name" value="ApbE-like domains"/>
    <property type="match status" value="1"/>
</dbReference>
<evidence type="ECO:0000256" key="6">
    <source>
        <dbReference type="ARBA" id="ARBA00022723"/>
    </source>
</evidence>
<sequence length="328" mass="37092">MKKITYILAFIVFISCKDNEPKLTTLQGNAIGTTFTIKYLGESTIDFESKIDSLIKLVNKSTSTYIPTSDISKINKGDSTVIIDSYFKEVFIKSERIYKETNGDFDPTVGILVNAWGFGPEKEIQDLDSLKITQLLKYVGFNKVKLQNNKVFKQYPEIYFDFNAIGKGFLVDVIGRLFERYHIKNYMVEIGGEIRAKGKNHHGEFWRIAIENPNFDGTRSIATTIQLKNESIATSGNYRKFKTTTDGKKYVHTINTKTGYANESNLLSASVITKGDCADADGYATAFMAMGLEKTKLFLKSHNELKSFLIFADENGELKTFKSENFED</sequence>
<evidence type="ECO:0000256" key="9">
    <source>
        <dbReference type="ARBA" id="ARBA00031306"/>
    </source>
</evidence>
<evidence type="ECO:0000256" key="2">
    <source>
        <dbReference type="ARBA" id="ARBA00011955"/>
    </source>
</evidence>
<dbReference type="InterPro" id="IPR003374">
    <property type="entry name" value="ApbE-like_sf"/>
</dbReference>
<keyword evidence="5 11" id="KW-0808">Transferase</keyword>
<keyword evidence="12" id="KW-1003">Cell membrane</keyword>
<name>A0ABW2Z4L8_9FLAO</name>
<keyword evidence="8 11" id="KW-0460">Magnesium</keyword>
<keyword evidence="14" id="KW-1185">Reference proteome</keyword>
<keyword evidence="12" id="KW-0449">Lipoprotein</keyword>
<keyword evidence="6 11" id="KW-0479">Metal-binding</keyword>
<evidence type="ECO:0000256" key="8">
    <source>
        <dbReference type="ARBA" id="ARBA00022842"/>
    </source>
</evidence>
<dbReference type="PANTHER" id="PTHR30040">
    <property type="entry name" value="THIAMINE BIOSYNTHESIS LIPOPROTEIN APBE"/>
    <property type="match status" value="1"/>
</dbReference>
<dbReference type="Proteomes" id="UP001597032">
    <property type="component" value="Unassembled WGS sequence"/>
</dbReference>
<dbReference type="RefSeq" id="WP_298265378.1">
    <property type="nucleotide sequence ID" value="NZ_JBHTIC010000006.1"/>
</dbReference>
<evidence type="ECO:0000313" key="14">
    <source>
        <dbReference type="Proteomes" id="UP001597032"/>
    </source>
</evidence>
<gene>
    <name evidence="13" type="ORF">ACFQZW_06765</name>
</gene>
<keyword evidence="7 11" id="KW-0274">FAD</keyword>
<dbReference type="EMBL" id="JBHTIC010000006">
    <property type="protein sequence ID" value="MFD0761780.1"/>
    <property type="molecule type" value="Genomic_DNA"/>
</dbReference>
<comment type="cofactor">
    <cofactor evidence="1 12">
        <name>Mg(2+)</name>
        <dbReference type="ChEBI" id="CHEBI:18420"/>
    </cofactor>
</comment>
<evidence type="ECO:0000256" key="11">
    <source>
        <dbReference type="PIRNR" id="PIRNR006268"/>
    </source>
</evidence>
<dbReference type="EC" id="2.7.1.180" evidence="2 11"/>
<comment type="similarity">
    <text evidence="11 12">Belongs to the ApbE family.</text>
</comment>
<comment type="subcellular location">
    <subcellularLocation>
        <location evidence="12">Cell inner membrane</location>
        <topology evidence="12">Lipid-anchor</topology>
        <orientation evidence="12">Periplasmic side</orientation>
    </subcellularLocation>
</comment>
<evidence type="ECO:0000256" key="12">
    <source>
        <dbReference type="RuleBase" id="RU363002"/>
    </source>
</evidence>
<accession>A0ABW2Z4L8</accession>
<dbReference type="PROSITE" id="PS51257">
    <property type="entry name" value="PROKAR_LIPOPROTEIN"/>
    <property type="match status" value="1"/>
</dbReference>
<keyword evidence="4 11" id="KW-0285">Flavoprotein</keyword>
<dbReference type="GO" id="GO:0016740">
    <property type="term" value="F:transferase activity"/>
    <property type="evidence" value="ECO:0007669"/>
    <property type="project" value="UniProtKB-KW"/>
</dbReference>
<keyword evidence="12" id="KW-0472">Membrane</keyword>
<evidence type="ECO:0000256" key="1">
    <source>
        <dbReference type="ARBA" id="ARBA00001946"/>
    </source>
</evidence>
<comment type="catalytic activity">
    <reaction evidence="10 11 12">
        <text>L-threonyl-[protein] + FAD = FMN-L-threonyl-[protein] + AMP + H(+)</text>
        <dbReference type="Rhea" id="RHEA:36847"/>
        <dbReference type="Rhea" id="RHEA-COMP:11060"/>
        <dbReference type="Rhea" id="RHEA-COMP:11061"/>
        <dbReference type="ChEBI" id="CHEBI:15378"/>
        <dbReference type="ChEBI" id="CHEBI:30013"/>
        <dbReference type="ChEBI" id="CHEBI:57692"/>
        <dbReference type="ChEBI" id="CHEBI:74257"/>
        <dbReference type="ChEBI" id="CHEBI:456215"/>
        <dbReference type="EC" id="2.7.1.180"/>
    </reaction>
</comment>
<protein>
    <recommendedName>
        <fullName evidence="3 11">FAD:protein FMN transferase</fullName>
        <ecNumber evidence="2 11">2.7.1.180</ecNumber>
    </recommendedName>
    <alternativeName>
        <fullName evidence="9 11">Flavin transferase</fullName>
    </alternativeName>
</protein>
<comment type="function">
    <text evidence="12">Flavin transferase that catalyzes the transfer of the FMN moiety of FAD and its covalent binding to the hydroxyl group of a threonine residue in a target flavoprotein.</text>
</comment>
<evidence type="ECO:0000256" key="10">
    <source>
        <dbReference type="ARBA" id="ARBA00048540"/>
    </source>
</evidence>
<evidence type="ECO:0000313" key="13">
    <source>
        <dbReference type="EMBL" id="MFD0761780.1"/>
    </source>
</evidence>
<keyword evidence="12" id="KW-0997">Cell inner membrane</keyword>
<proteinExistence type="inferred from homology"/>
<organism evidence="13 14">
    <name type="scientific">Lutibacter aestuarii</name>
    <dbReference type="NCBI Taxonomy" id="861111"/>
    <lineage>
        <taxon>Bacteria</taxon>
        <taxon>Pseudomonadati</taxon>
        <taxon>Bacteroidota</taxon>
        <taxon>Flavobacteriia</taxon>
        <taxon>Flavobacteriales</taxon>
        <taxon>Flavobacteriaceae</taxon>
        <taxon>Lutibacter</taxon>
    </lineage>
</organism>
<evidence type="ECO:0000256" key="4">
    <source>
        <dbReference type="ARBA" id="ARBA00022630"/>
    </source>
</evidence>